<keyword evidence="6" id="KW-1185">Reference proteome</keyword>
<dbReference type="GO" id="GO:0051601">
    <property type="term" value="P:exocyst localization"/>
    <property type="evidence" value="ECO:0007669"/>
    <property type="project" value="TreeGrafter"/>
</dbReference>
<dbReference type="EMBL" id="JAANBB010000310">
    <property type="protein sequence ID" value="KAF7544325.1"/>
    <property type="molecule type" value="Genomic_DNA"/>
</dbReference>
<keyword evidence="2" id="KW-0813">Transport</keyword>
<dbReference type="GO" id="GO:0000145">
    <property type="term" value="C:exocyst"/>
    <property type="evidence" value="ECO:0007669"/>
    <property type="project" value="InterPro"/>
</dbReference>
<evidence type="ECO:0000256" key="3">
    <source>
        <dbReference type="ARBA" id="ARBA00022483"/>
    </source>
</evidence>
<dbReference type="FunFam" id="1.10.357.50:FF:000006">
    <property type="entry name" value="Exocyst complex component sec6"/>
    <property type="match status" value="1"/>
</dbReference>
<dbReference type="Gene3D" id="1.10.357.70">
    <property type="entry name" value="Exocyst complex component Sec6, C-terminal domain"/>
    <property type="match status" value="1"/>
</dbReference>
<feature type="region of interest" description="Disordered" evidence="4">
    <location>
        <begin position="1"/>
        <end position="20"/>
    </location>
</feature>
<dbReference type="GO" id="GO:0006887">
    <property type="term" value="P:exocytosis"/>
    <property type="evidence" value="ECO:0007669"/>
    <property type="project" value="UniProtKB-KW"/>
</dbReference>
<evidence type="ECO:0000313" key="6">
    <source>
        <dbReference type="Proteomes" id="UP000722485"/>
    </source>
</evidence>
<accession>A0A9P5LBL8</accession>
<protein>
    <recommendedName>
        <fullName evidence="7">Exocyst complex component Sec6</fullName>
    </recommendedName>
</protein>
<dbReference type="AlphaFoldDB" id="A0A9P5LBL8"/>
<reference evidence="5" key="1">
    <citation type="submission" date="2020-03" db="EMBL/GenBank/DDBJ databases">
        <title>Draft Genome Sequence of Cylindrodendrum hubeiense.</title>
        <authorList>
            <person name="Buettner E."/>
            <person name="Kellner H."/>
        </authorList>
    </citation>
    <scope>NUCLEOTIDE SEQUENCE</scope>
    <source>
        <strain evidence="5">IHI 201604</strain>
    </source>
</reference>
<dbReference type="PANTHER" id="PTHR21292:SF1">
    <property type="entry name" value="EXOCYST COMPLEX COMPONENT 3"/>
    <property type="match status" value="1"/>
</dbReference>
<comment type="similarity">
    <text evidence="1">Belongs to the SEC6 family.</text>
</comment>
<proteinExistence type="inferred from homology"/>
<evidence type="ECO:0000256" key="2">
    <source>
        <dbReference type="ARBA" id="ARBA00022448"/>
    </source>
</evidence>
<gene>
    <name evidence="5" type="ORF">G7Z17_g10049</name>
</gene>
<dbReference type="PANTHER" id="PTHR21292">
    <property type="entry name" value="EXOCYST COMPLEX COMPONENT SEC6-RELATED"/>
    <property type="match status" value="1"/>
</dbReference>
<comment type="caution">
    <text evidence="5">The sequence shown here is derived from an EMBL/GenBank/DDBJ whole genome shotgun (WGS) entry which is preliminary data.</text>
</comment>
<organism evidence="5 6">
    <name type="scientific">Cylindrodendrum hubeiense</name>
    <dbReference type="NCBI Taxonomy" id="595255"/>
    <lineage>
        <taxon>Eukaryota</taxon>
        <taxon>Fungi</taxon>
        <taxon>Dikarya</taxon>
        <taxon>Ascomycota</taxon>
        <taxon>Pezizomycotina</taxon>
        <taxon>Sordariomycetes</taxon>
        <taxon>Hypocreomycetidae</taxon>
        <taxon>Hypocreales</taxon>
        <taxon>Nectriaceae</taxon>
        <taxon>Cylindrodendrum</taxon>
    </lineage>
</organism>
<dbReference type="FunFam" id="1.10.357.70:FF:000005">
    <property type="entry name" value="Exocyst complex component Sec6"/>
    <property type="match status" value="1"/>
</dbReference>
<dbReference type="Gene3D" id="1.10.357.50">
    <property type="match status" value="1"/>
</dbReference>
<name>A0A9P5LBL8_9HYPO</name>
<sequence>MPQPNHLVLRSARHGQSTRPHALRWTGDLKHHSRGATLAVDTNLATLEHPTPALKLEFSRKKAPDGQKTVQAIKDEMMKIDKLCSESQNMIKDFASINLVSQAHRNFGAVETMRRNLEAFDERISVVENMLRQDDEDQENMPNLLPCHYELTQLRNIRDDAMEQIQRADDGSLESTLEDYFARLDETIDWFDEHVGILALNLINLVVSDNNGLVVRFAVVMEAEEKSDLRVLALQEALKDHKEMATRFQSITDGAKKVRGYKEKFIQAIKLSAEQQFEQSREEFLDDPSKLEKIMKWYFNDLNAVKIGMTPLMPKKWHIAKTYADVYHQLMHDFLVDMVDGSEASSAHTLEIVGFPDKYYRKMIKLGFRQEDLVPHVVDNRETELVREFRELIIKFLDEWIDRIFAQETKDFTDRNVEGSNLDQDEYGYFRTKNLVALWRMLREQVDAAANSQRADVVEGVIDAMFARLRSRQQSWQRLLEEEAEHYETSKVAELDGFQALQDWLVATANDQIACIDDNEDEGRLAYLSSFRRQYEASVTPAYIDRADNEVAALRDGYVDFSTWCINRFAQLIFAVDFGTVMPDFFTLKWYTSTAMKQMVVTFEEYVNDYRHVLHHSLVDIFIEIFADELLVRYLSAVRNKGVKFRRTDPFQDKLFNDIATAFELFGSLPSPEIGASIKGTWRVTENFLRLLTVDRDAVADTFAAFKTAYWDLQISWVEAVLRSRDDFERSMLNAVKARAAQMDVVRGPETIMGRVK</sequence>
<dbReference type="GO" id="GO:0000149">
    <property type="term" value="F:SNARE binding"/>
    <property type="evidence" value="ECO:0007669"/>
    <property type="project" value="TreeGrafter"/>
</dbReference>
<evidence type="ECO:0008006" key="7">
    <source>
        <dbReference type="Google" id="ProtNLM"/>
    </source>
</evidence>
<dbReference type="InterPro" id="IPR010326">
    <property type="entry name" value="EXOC3/Sec6"/>
</dbReference>
<evidence type="ECO:0000256" key="1">
    <source>
        <dbReference type="ARBA" id="ARBA00009447"/>
    </source>
</evidence>
<evidence type="ECO:0000313" key="5">
    <source>
        <dbReference type="EMBL" id="KAF7544325.1"/>
    </source>
</evidence>
<dbReference type="Proteomes" id="UP000722485">
    <property type="component" value="Unassembled WGS sequence"/>
</dbReference>
<evidence type="ECO:0000256" key="4">
    <source>
        <dbReference type="SAM" id="MobiDB-lite"/>
    </source>
</evidence>
<dbReference type="InterPro" id="IPR042532">
    <property type="entry name" value="EXOC3/Sec6_C"/>
</dbReference>
<keyword evidence="3" id="KW-0268">Exocytosis</keyword>
<dbReference type="OrthoDB" id="190098at2759"/>
<dbReference type="Pfam" id="PF06046">
    <property type="entry name" value="Sec6"/>
    <property type="match status" value="1"/>
</dbReference>